<accession>A0A5C6F652</accession>
<feature type="region of interest" description="Disordered" evidence="1">
    <location>
        <begin position="21"/>
        <end position="70"/>
    </location>
</feature>
<evidence type="ECO:0000313" key="2">
    <source>
        <dbReference type="EMBL" id="TWU56004.1"/>
    </source>
</evidence>
<protein>
    <submittedName>
        <fullName evidence="2">Uncharacterized protein</fullName>
    </submittedName>
</protein>
<feature type="compositionally biased region" description="Basic and acidic residues" evidence="1">
    <location>
        <begin position="55"/>
        <end position="70"/>
    </location>
</feature>
<reference evidence="2 3" key="1">
    <citation type="submission" date="2019-02" db="EMBL/GenBank/DDBJ databases">
        <title>Deep-cultivation of Planctomycetes and their phenomic and genomic characterization uncovers novel biology.</title>
        <authorList>
            <person name="Wiegand S."/>
            <person name="Jogler M."/>
            <person name="Boedeker C."/>
            <person name="Pinto D."/>
            <person name="Vollmers J."/>
            <person name="Rivas-Marin E."/>
            <person name="Kohn T."/>
            <person name="Peeters S.H."/>
            <person name="Heuer A."/>
            <person name="Rast P."/>
            <person name="Oberbeckmann S."/>
            <person name="Bunk B."/>
            <person name="Jeske O."/>
            <person name="Meyerdierks A."/>
            <person name="Storesund J.E."/>
            <person name="Kallscheuer N."/>
            <person name="Luecker S."/>
            <person name="Lage O.M."/>
            <person name="Pohl T."/>
            <person name="Merkel B.J."/>
            <person name="Hornburger P."/>
            <person name="Mueller R.-W."/>
            <person name="Bruemmer F."/>
            <person name="Labrenz M."/>
            <person name="Spormann A.M."/>
            <person name="Op Den Camp H."/>
            <person name="Overmann J."/>
            <person name="Amann R."/>
            <person name="Jetten M.S.M."/>
            <person name="Mascher T."/>
            <person name="Medema M.H."/>
            <person name="Devos D.P."/>
            <person name="Kaster A.-K."/>
            <person name="Ovreas L."/>
            <person name="Rohde M."/>
            <person name="Galperin M.Y."/>
            <person name="Jogler C."/>
        </authorList>
    </citation>
    <scope>NUCLEOTIDE SEQUENCE [LARGE SCALE GENOMIC DNA]</scope>
    <source>
        <strain evidence="2 3">Poly59</strain>
    </source>
</reference>
<dbReference type="EMBL" id="SJPX01000002">
    <property type="protein sequence ID" value="TWU56004.1"/>
    <property type="molecule type" value="Genomic_DNA"/>
</dbReference>
<dbReference type="Proteomes" id="UP000317977">
    <property type="component" value="Unassembled WGS sequence"/>
</dbReference>
<keyword evidence="3" id="KW-1185">Reference proteome</keyword>
<name>A0A5C6F652_9BACT</name>
<dbReference type="RefSeq" id="WP_186776170.1">
    <property type="nucleotide sequence ID" value="NZ_SJPX01000002.1"/>
</dbReference>
<sequence>MHAFLRSLFFRRSVLDENEPVVSPSTVAPDQADAANCDQRAQDDRASMFIDDPDPFGRDWQWLRDPEKKK</sequence>
<organism evidence="2 3">
    <name type="scientific">Rubripirellula reticaptiva</name>
    <dbReference type="NCBI Taxonomy" id="2528013"/>
    <lineage>
        <taxon>Bacteria</taxon>
        <taxon>Pseudomonadati</taxon>
        <taxon>Planctomycetota</taxon>
        <taxon>Planctomycetia</taxon>
        <taxon>Pirellulales</taxon>
        <taxon>Pirellulaceae</taxon>
        <taxon>Rubripirellula</taxon>
    </lineage>
</organism>
<evidence type="ECO:0000256" key="1">
    <source>
        <dbReference type="SAM" id="MobiDB-lite"/>
    </source>
</evidence>
<comment type="caution">
    <text evidence="2">The sequence shown here is derived from an EMBL/GenBank/DDBJ whole genome shotgun (WGS) entry which is preliminary data.</text>
</comment>
<gene>
    <name evidence="2" type="ORF">Poly59_23070</name>
</gene>
<dbReference type="AlphaFoldDB" id="A0A5C6F652"/>
<proteinExistence type="predicted"/>
<evidence type="ECO:0000313" key="3">
    <source>
        <dbReference type="Proteomes" id="UP000317977"/>
    </source>
</evidence>